<dbReference type="Gene3D" id="1.10.1410.40">
    <property type="match status" value="1"/>
</dbReference>
<feature type="domain" description="Mab-21-like HhH/H2TH-like" evidence="3">
    <location>
        <begin position="394"/>
        <end position="490"/>
    </location>
</feature>
<evidence type="ECO:0000313" key="5">
    <source>
        <dbReference type="RefSeq" id="XP_053070623.1"/>
    </source>
</evidence>
<reference evidence="4" key="1">
    <citation type="submission" date="2025-05" db="UniProtKB">
        <authorList>
            <consortium name="RefSeq"/>
        </authorList>
    </citation>
    <scope>NUCLEOTIDE SEQUENCE [LARGE SCALE GENOMIC DNA]</scope>
</reference>
<dbReference type="SMART" id="SM01265">
    <property type="entry name" value="Mab-21"/>
    <property type="match status" value="1"/>
</dbReference>
<name>A0ABM3PG14_ACIJB</name>
<proteinExistence type="inferred from homology"/>
<dbReference type="InterPro" id="IPR046906">
    <property type="entry name" value="Mab-21_HhH/H2TH-like"/>
</dbReference>
<reference evidence="5" key="2">
    <citation type="submission" date="2025-08" db="UniProtKB">
        <authorList>
            <consortium name="RefSeq"/>
        </authorList>
    </citation>
    <scope>IDENTIFICATION</scope>
    <source>
        <tissue evidence="5">Blood</tissue>
    </source>
</reference>
<dbReference type="Pfam" id="PF20266">
    <property type="entry name" value="Mab-21_C"/>
    <property type="match status" value="1"/>
</dbReference>
<gene>
    <name evidence="5" type="primary">MAB21L3</name>
</gene>
<accession>A0ABM3PG14</accession>
<dbReference type="InterPro" id="IPR024810">
    <property type="entry name" value="MAB21L/cGLR"/>
</dbReference>
<dbReference type="Gene3D" id="3.30.460.90">
    <property type="match status" value="1"/>
</dbReference>
<dbReference type="GeneID" id="106969588"/>
<keyword evidence="4" id="KW-1185">Reference proteome</keyword>
<protein>
    <submittedName>
        <fullName evidence="5">Protein mab-21-like 3 isoform X1</fullName>
    </submittedName>
</protein>
<dbReference type="InterPro" id="IPR046903">
    <property type="entry name" value="Mab-21-like_nuc_Trfase"/>
</dbReference>
<evidence type="ECO:0000259" key="3">
    <source>
        <dbReference type="Pfam" id="PF20266"/>
    </source>
</evidence>
<dbReference type="PANTHER" id="PTHR10656:SF30">
    <property type="entry name" value="PROTEIN MAB-21-LIKE 3"/>
    <property type="match status" value="1"/>
</dbReference>
<dbReference type="Proteomes" id="UP001652583">
    <property type="component" value="Chromosome C1"/>
</dbReference>
<comment type="similarity">
    <text evidence="1">Belongs to the mab-21 family.</text>
</comment>
<evidence type="ECO:0000256" key="1">
    <source>
        <dbReference type="ARBA" id="ARBA00008307"/>
    </source>
</evidence>
<sequence>MRWVEQGAWRGPDVASRPGRERRYANVVVADIGQRSSPGAQQLLSAPRWVWKDICSEVSWAPRSALISSDHLIAVSDVYLQGDQAIVIFFFFSVIKLAPASQTGNLLPELFSNMVLLAKLDKSVSLTLKGPVYTDFIFYCQFSSGKREIIFKGQQVDLRRQQISQIVEEVQRVVHHLTTEISLQDLRFQAVPYSDTYNGNIKVLAPCQFLVTVPVKGLVGYREAREQRWRYYTLRGTRLPCPLQDPEGLRQWLEAEQFMKSQWQWHEADVNIEGDIVPAKVLQVFRKLVENAIGTCHLSGKVSMLTQLSAVWVAMETSTCQVELELVPTVEIPTVWPEKARWPPCLKRWPSRQRVECIKSFGFALLACSNYHWQQSFLQAEQVLLDQLDEDGGCRRKCFQALRQMKEDVWCPGKRPVITSHHLQTVLFWTCEKYPHPKEWQVFSKAFLRLVRKLHKCVSQHFLKHYFVRKSNLLQHASSGELDTVAQKLALFLKNPQIGLP</sequence>
<evidence type="ECO:0000313" key="4">
    <source>
        <dbReference type="Proteomes" id="UP001652583"/>
    </source>
</evidence>
<dbReference type="RefSeq" id="XP_053070623.1">
    <property type="nucleotide sequence ID" value="XM_053214648.1"/>
</dbReference>
<dbReference type="PANTHER" id="PTHR10656">
    <property type="entry name" value="CELL FATE DETERMINING PROTEIN MAB21-RELATED"/>
    <property type="match status" value="1"/>
</dbReference>
<evidence type="ECO:0000259" key="2">
    <source>
        <dbReference type="Pfam" id="PF03281"/>
    </source>
</evidence>
<feature type="domain" description="Mab-21-like nucleotidyltransferase" evidence="2">
    <location>
        <begin position="197"/>
        <end position="386"/>
    </location>
</feature>
<dbReference type="Pfam" id="PF03281">
    <property type="entry name" value="Mab-21"/>
    <property type="match status" value="1"/>
</dbReference>
<organism evidence="4 5">
    <name type="scientific">Acinonyx jubatus</name>
    <name type="common">Cheetah</name>
    <dbReference type="NCBI Taxonomy" id="32536"/>
    <lineage>
        <taxon>Eukaryota</taxon>
        <taxon>Metazoa</taxon>
        <taxon>Chordata</taxon>
        <taxon>Craniata</taxon>
        <taxon>Vertebrata</taxon>
        <taxon>Euteleostomi</taxon>
        <taxon>Mammalia</taxon>
        <taxon>Eutheria</taxon>
        <taxon>Laurasiatheria</taxon>
        <taxon>Carnivora</taxon>
        <taxon>Feliformia</taxon>
        <taxon>Felidae</taxon>
        <taxon>Felinae</taxon>
        <taxon>Acinonyx</taxon>
    </lineage>
</organism>